<dbReference type="HOGENOM" id="CLU_188573_0_0_1"/>
<dbReference type="EMBL" id="KN837130">
    <property type="protein sequence ID" value="KIJ42396.1"/>
    <property type="molecule type" value="Genomic_DNA"/>
</dbReference>
<evidence type="ECO:0000313" key="2">
    <source>
        <dbReference type="Proteomes" id="UP000054279"/>
    </source>
</evidence>
<name>A0A0C9VVS4_SPHS4</name>
<protein>
    <submittedName>
        <fullName evidence="1">Uncharacterized protein</fullName>
    </submittedName>
</protein>
<dbReference type="Proteomes" id="UP000054279">
    <property type="component" value="Unassembled WGS sequence"/>
</dbReference>
<dbReference type="OrthoDB" id="10031169at2759"/>
<evidence type="ECO:0000313" key="1">
    <source>
        <dbReference type="EMBL" id="KIJ42396.1"/>
    </source>
</evidence>
<dbReference type="AlphaFoldDB" id="A0A0C9VVS4"/>
<reference evidence="1 2" key="1">
    <citation type="submission" date="2014-06" db="EMBL/GenBank/DDBJ databases">
        <title>Evolutionary Origins and Diversification of the Mycorrhizal Mutualists.</title>
        <authorList>
            <consortium name="DOE Joint Genome Institute"/>
            <consortium name="Mycorrhizal Genomics Consortium"/>
            <person name="Kohler A."/>
            <person name="Kuo A."/>
            <person name="Nagy L.G."/>
            <person name="Floudas D."/>
            <person name="Copeland A."/>
            <person name="Barry K.W."/>
            <person name="Cichocki N."/>
            <person name="Veneault-Fourrey C."/>
            <person name="LaButti K."/>
            <person name="Lindquist E.A."/>
            <person name="Lipzen A."/>
            <person name="Lundell T."/>
            <person name="Morin E."/>
            <person name="Murat C."/>
            <person name="Riley R."/>
            <person name="Ohm R."/>
            <person name="Sun H."/>
            <person name="Tunlid A."/>
            <person name="Henrissat B."/>
            <person name="Grigoriev I.V."/>
            <person name="Hibbett D.S."/>
            <person name="Martin F."/>
        </authorList>
    </citation>
    <scope>NUCLEOTIDE SEQUENCE [LARGE SCALE GENOMIC DNA]</scope>
    <source>
        <strain evidence="1 2">SS14</strain>
    </source>
</reference>
<dbReference type="Gene3D" id="1.25.50.20">
    <property type="match status" value="1"/>
</dbReference>
<keyword evidence="2" id="KW-1185">Reference proteome</keyword>
<feature type="non-terminal residue" evidence="1">
    <location>
        <position position="85"/>
    </location>
</feature>
<organism evidence="1 2">
    <name type="scientific">Sphaerobolus stellatus (strain SS14)</name>
    <dbReference type="NCBI Taxonomy" id="990650"/>
    <lineage>
        <taxon>Eukaryota</taxon>
        <taxon>Fungi</taxon>
        <taxon>Dikarya</taxon>
        <taxon>Basidiomycota</taxon>
        <taxon>Agaricomycotina</taxon>
        <taxon>Agaricomycetes</taxon>
        <taxon>Phallomycetidae</taxon>
        <taxon>Geastrales</taxon>
        <taxon>Sphaerobolaceae</taxon>
        <taxon>Sphaerobolus</taxon>
    </lineage>
</organism>
<gene>
    <name evidence="1" type="ORF">M422DRAFT_254483</name>
</gene>
<sequence>LDKRFEGNFQITYCVEYAAFLLNSDKDAEDFTAFFKDKDTSKLTMILPQSLDGIRAKSGWLKRSKDDVIHWLEEWRKSNPIEPKI</sequence>
<accession>A0A0C9VVS4</accession>
<proteinExistence type="predicted"/>